<evidence type="ECO:0000256" key="1">
    <source>
        <dbReference type="SAM" id="MobiDB-lite"/>
    </source>
</evidence>
<sequence>MAPETLIFMPNGDVTLVLTHHVTKETDTHSSDVSALPNNSVHDKNSTANRLTTIDEDGQQEPNPGNEPEEAAENEELDDGVLYFAPDPPDGLNGPSYPPTPRAARGSDASSLRDRSASPPASFWASLKRQAARVIDTIEDEPPTTAPAPPTKPERTIVSSHEVYCVVSSRHLVLASQHFQTLLTGNSREANTLRTKGHVTIPLSVDFDTMIILLNIIHGASRKVPRQVSLDVLGKLAILVSSLGMLENVEFFSDTWIDNFQRGGLPKVYNLNVLPLLFVFWVFNRPDEFKNMTRLAQRESNERLHEDIQDVPIPHKIIDAITKDRESAMDASMSVIHNLINKYLVGHIVCDGSLDEELRYACDSMVLGSLMKSSRKIGIWPRPEEPFSGRTFKDLTRAIRSIKILDVCNKTSNRKWNSHGPSSNCHGLEDSIEASLKSIEANLDGLDLSDYAKNSEDMYSEFQKLFPAPSDGELNEYTINDIKEKHLLNRKDEVNAKYQGKQLPGKELPIEPTHLNFVSKEPTNDIRQGQRNSIPLHDVKETVEPEPRASVRGRSRDTKVHVHQERVDARPNPGQFQQPEVRVSPRASAREIREPVKESTHVTSGNFSGQDTMGRSQPYSREFQQQEVRGSPRPSIHEIREPVNDSLEAVLRSSPSQDVGITPRPYSKEIQQAQIPNSPRTSIHEIKEPTKDNMEAFSRNSPNQSIKDVPRPHSKEVHQLGYQGSPRTSIHEVRDPVKEELRASPKDSPVQEARLPRKPVESASKDEQLPLKDDANGHGDKKLNRTPSFPKIPREDVRSPVHELQVAPKLASIEEMFEKHTNPAKEIVKSSKIETRDSPTTTPTTTDAEESWAPPKNFKIRKSKKTFSTRF</sequence>
<feature type="region of interest" description="Disordered" evidence="1">
    <location>
        <begin position="54"/>
        <end position="123"/>
    </location>
</feature>
<gene>
    <name evidence="2" type="ORF">PVAG01_08379</name>
</gene>
<feature type="compositionally biased region" description="Basic and acidic residues" evidence="1">
    <location>
        <begin position="588"/>
        <end position="600"/>
    </location>
</feature>
<feature type="compositionally biased region" description="Basic and acidic residues" evidence="1">
    <location>
        <begin position="792"/>
        <end position="801"/>
    </location>
</feature>
<feature type="compositionally biased region" description="Basic and acidic residues" evidence="1">
    <location>
        <begin position="708"/>
        <end position="718"/>
    </location>
</feature>
<proteinExistence type="predicted"/>
<dbReference type="EMBL" id="JBFCZG010000007">
    <property type="protein sequence ID" value="KAL3419880.1"/>
    <property type="molecule type" value="Genomic_DNA"/>
</dbReference>
<keyword evidence="3" id="KW-1185">Reference proteome</keyword>
<evidence type="ECO:0000313" key="3">
    <source>
        <dbReference type="Proteomes" id="UP001629113"/>
    </source>
</evidence>
<accession>A0ABR4P9B6</accession>
<feature type="compositionally biased region" description="Basic and acidic residues" evidence="1">
    <location>
        <begin position="729"/>
        <end position="745"/>
    </location>
</feature>
<evidence type="ECO:0000313" key="2">
    <source>
        <dbReference type="EMBL" id="KAL3419880.1"/>
    </source>
</evidence>
<dbReference type="Proteomes" id="UP001629113">
    <property type="component" value="Unassembled WGS sequence"/>
</dbReference>
<feature type="compositionally biased region" description="Polar residues" evidence="1">
    <location>
        <begin position="31"/>
        <end position="47"/>
    </location>
</feature>
<feature type="compositionally biased region" description="Acidic residues" evidence="1">
    <location>
        <begin position="67"/>
        <end position="79"/>
    </location>
</feature>
<feature type="compositionally biased region" description="Basic and acidic residues" evidence="1">
    <location>
        <begin position="821"/>
        <end position="837"/>
    </location>
</feature>
<feature type="compositionally biased region" description="Basic residues" evidence="1">
    <location>
        <begin position="858"/>
        <end position="871"/>
    </location>
</feature>
<evidence type="ECO:0008006" key="4">
    <source>
        <dbReference type="Google" id="ProtNLM"/>
    </source>
</evidence>
<comment type="caution">
    <text evidence="2">The sequence shown here is derived from an EMBL/GenBank/DDBJ whole genome shotgun (WGS) entry which is preliminary data.</text>
</comment>
<feature type="region of interest" description="Disordered" evidence="1">
    <location>
        <begin position="688"/>
        <end position="802"/>
    </location>
</feature>
<organism evidence="2 3">
    <name type="scientific">Phlyctema vagabunda</name>
    <dbReference type="NCBI Taxonomy" id="108571"/>
    <lineage>
        <taxon>Eukaryota</taxon>
        <taxon>Fungi</taxon>
        <taxon>Dikarya</taxon>
        <taxon>Ascomycota</taxon>
        <taxon>Pezizomycotina</taxon>
        <taxon>Leotiomycetes</taxon>
        <taxon>Helotiales</taxon>
        <taxon>Dermateaceae</taxon>
        <taxon>Phlyctema</taxon>
    </lineage>
</organism>
<feature type="region of interest" description="Disordered" evidence="1">
    <location>
        <begin position="821"/>
        <end position="871"/>
    </location>
</feature>
<feature type="region of interest" description="Disordered" evidence="1">
    <location>
        <begin position="28"/>
        <end position="47"/>
    </location>
</feature>
<feature type="compositionally biased region" description="Basic and acidic residues" evidence="1">
    <location>
        <begin position="754"/>
        <end position="783"/>
    </location>
</feature>
<name>A0ABR4P9B6_9HELO</name>
<feature type="compositionally biased region" description="Basic and acidic residues" evidence="1">
    <location>
        <begin position="537"/>
        <end position="569"/>
    </location>
</feature>
<reference evidence="2 3" key="1">
    <citation type="submission" date="2024-06" db="EMBL/GenBank/DDBJ databases">
        <title>Complete genome of Phlyctema vagabunda strain 19-DSS-EL-015.</title>
        <authorList>
            <person name="Fiorenzani C."/>
        </authorList>
    </citation>
    <scope>NUCLEOTIDE SEQUENCE [LARGE SCALE GENOMIC DNA]</scope>
    <source>
        <strain evidence="2 3">19-DSS-EL-015</strain>
    </source>
</reference>
<feature type="region of interest" description="Disordered" evidence="1">
    <location>
        <begin position="520"/>
        <end position="638"/>
    </location>
</feature>
<protein>
    <recommendedName>
        <fullName evidence="4">BTB domain-containing protein</fullName>
    </recommendedName>
</protein>
<feature type="compositionally biased region" description="Polar residues" evidence="1">
    <location>
        <begin position="601"/>
        <end position="628"/>
    </location>
</feature>